<feature type="transmembrane region" description="Helical" evidence="1">
    <location>
        <begin position="79"/>
        <end position="96"/>
    </location>
</feature>
<protein>
    <submittedName>
        <fullName evidence="3">DUF4328 domain-containing protein</fullName>
    </submittedName>
</protein>
<dbReference type="Pfam" id="PF14219">
    <property type="entry name" value="DUF4328"/>
    <property type="match status" value="1"/>
</dbReference>
<feature type="transmembrane region" description="Helical" evidence="1">
    <location>
        <begin position="154"/>
        <end position="172"/>
    </location>
</feature>
<organism evidence="3 4">
    <name type="scientific">Streptomyces fuscus</name>
    <dbReference type="NCBI Taxonomy" id="3048495"/>
    <lineage>
        <taxon>Bacteria</taxon>
        <taxon>Bacillati</taxon>
        <taxon>Actinomycetota</taxon>
        <taxon>Actinomycetes</taxon>
        <taxon>Kitasatosporales</taxon>
        <taxon>Streptomycetaceae</taxon>
        <taxon>Streptomyces</taxon>
    </lineage>
</organism>
<accession>A0ABT7J0S1</accession>
<gene>
    <name evidence="3" type="ORF">QNN03_18650</name>
</gene>
<keyword evidence="1" id="KW-0812">Transmembrane</keyword>
<reference evidence="3 4" key="1">
    <citation type="submission" date="2023-05" db="EMBL/GenBank/DDBJ databases">
        <title>Streptomyces fuscus sp. nov., a brown-black pigment producing actinomyces isolated from dry sand of Sea duck farm.</title>
        <authorList>
            <person name="Xie J."/>
            <person name="Shen N."/>
        </authorList>
    </citation>
    <scope>NUCLEOTIDE SEQUENCE [LARGE SCALE GENOMIC DNA]</scope>
    <source>
        <strain evidence="3 4">GXMU-J15</strain>
    </source>
</reference>
<dbReference type="InterPro" id="IPR025565">
    <property type="entry name" value="DUF4328"/>
</dbReference>
<name>A0ABT7J0S1_9ACTN</name>
<dbReference type="Proteomes" id="UP001241926">
    <property type="component" value="Unassembled WGS sequence"/>
</dbReference>
<feature type="domain" description="DUF4328" evidence="2">
    <location>
        <begin position="62"/>
        <end position="218"/>
    </location>
</feature>
<sequence length="234" mass="25537">MSVLDPRPHAQQSTGIPMPPRWLAVVVAALLGLAGLTGVFAVVAGIRLYGVIDGEAGFLTTDAQDLHGALSLWETAGRFQGGAYILCGALFIQWFYRTRRALGLLAPDRFRHGAGWAIGAWFVPIVNLWVPYRIALDMWGGASPLPTDGQPYRAPVWPVNLWWALFAGNAVFSRWCAARFDFADDLAELRQAAVQYMICDSLEILAAGAAILFVLRLSAMHERKVLEGPYGPAV</sequence>
<feature type="transmembrane region" description="Helical" evidence="1">
    <location>
        <begin position="21"/>
        <end position="49"/>
    </location>
</feature>
<proteinExistence type="predicted"/>
<feature type="transmembrane region" description="Helical" evidence="1">
    <location>
        <begin position="116"/>
        <end position="134"/>
    </location>
</feature>
<evidence type="ECO:0000256" key="1">
    <source>
        <dbReference type="SAM" id="Phobius"/>
    </source>
</evidence>
<evidence type="ECO:0000259" key="2">
    <source>
        <dbReference type="Pfam" id="PF14219"/>
    </source>
</evidence>
<dbReference type="EMBL" id="JASJUS010000016">
    <property type="protein sequence ID" value="MDL2078458.1"/>
    <property type="molecule type" value="Genomic_DNA"/>
</dbReference>
<evidence type="ECO:0000313" key="4">
    <source>
        <dbReference type="Proteomes" id="UP001241926"/>
    </source>
</evidence>
<keyword evidence="1" id="KW-0472">Membrane</keyword>
<feature type="transmembrane region" description="Helical" evidence="1">
    <location>
        <begin position="193"/>
        <end position="215"/>
    </location>
</feature>
<dbReference type="RefSeq" id="WP_285433761.1">
    <property type="nucleotide sequence ID" value="NZ_JASJUS010000016.1"/>
</dbReference>
<comment type="caution">
    <text evidence="3">The sequence shown here is derived from an EMBL/GenBank/DDBJ whole genome shotgun (WGS) entry which is preliminary data.</text>
</comment>
<keyword evidence="1" id="KW-1133">Transmembrane helix</keyword>
<keyword evidence="4" id="KW-1185">Reference proteome</keyword>
<evidence type="ECO:0000313" key="3">
    <source>
        <dbReference type="EMBL" id="MDL2078458.1"/>
    </source>
</evidence>